<reference evidence="1 2" key="1">
    <citation type="journal article" date="2014" name="Int. J. Syst. Evol. Microbiol.">
        <title>Complete genome sequence of Corynebacterium casei LMG S-19264T (=DSM 44701T), isolated from a smear-ripened cheese.</title>
        <authorList>
            <consortium name="US DOE Joint Genome Institute (JGI-PGF)"/>
            <person name="Walter F."/>
            <person name="Albersmeier A."/>
            <person name="Kalinowski J."/>
            <person name="Ruckert C."/>
        </authorList>
    </citation>
    <scope>NUCLEOTIDE SEQUENCE [LARGE SCALE GENOMIC DNA]</scope>
    <source>
        <strain evidence="1 2">CGMCC 1.12976</strain>
    </source>
</reference>
<organism evidence="1 2">
    <name type="scientific">Subtercola lobariae</name>
    <dbReference type="NCBI Taxonomy" id="1588641"/>
    <lineage>
        <taxon>Bacteria</taxon>
        <taxon>Bacillati</taxon>
        <taxon>Actinomycetota</taxon>
        <taxon>Actinomycetes</taxon>
        <taxon>Micrococcales</taxon>
        <taxon>Microbacteriaceae</taxon>
        <taxon>Subtercola</taxon>
    </lineage>
</organism>
<dbReference type="EMBL" id="BMGP01000001">
    <property type="protein sequence ID" value="GGF11413.1"/>
    <property type="molecule type" value="Genomic_DNA"/>
</dbReference>
<gene>
    <name evidence="1" type="ORF">GCM10011399_01580</name>
</gene>
<sequence length="197" mass="21691">MTAITGDTLIGRSHVESRWDFAQAFGNALPATLLFTGFREGTSNALLTSSVRVLVYRRGRYVSKQEHLERSLNRLVEIIAASNPVGRNVVMETYQAVEAMVFDNSPTPKIAYVGGGALEIEWLVGGRSLTISCSPEEGIEAWATDANGDLLFEGEPLPIERFLSSTWKNQGLKLLKSMSRELRNQSFDVPLVSILAD</sequence>
<evidence type="ECO:0000313" key="2">
    <source>
        <dbReference type="Proteomes" id="UP000598775"/>
    </source>
</evidence>
<protein>
    <submittedName>
        <fullName evidence="1">Uncharacterized protein</fullName>
    </submittedName>
</protein>
<dbReference type="RefSeq" id="WP_188672190.1">
    <property type="nucleotide sequence ID" value="NZ_BMGP01000001.1"/>
</dbReference>
<name>A0A917B0J1_9MICO</name>
<accession>A0A917B0J1</accession>
<dbReference type="Proteomes" id="UP000598775">
    <property type="component" value="Unassembled WGS sequence"/>
</dbReference>
<proteinExistence type="predicted"/>
<dbReference type="AlphaFoldDB" id="A0A917B0J1"/>
<keyword evidence="2" id="KW-1185">Reference proteome</keyword>
<evidence type="ECO:0000313" key="1">
    <source>
        <dbReference type="EMBL" id="GGF11413.1"/>
    </source>
</evidence>
<comment type="caution">
    <text evidence="1">The sequence shown here is derived from an EMBL/GenBank/DDBJ whole genome shotgun (WGS) entry which is preliminary data.</text>
</comment>